<dbReference type="GeneID" id="70250269"/>
<organism evidence="1 2">
    <name type="scientific">Talaromyces proteolyticus</name>
    <dbReference type="NCBI Taxonomy" id="1131652"/>
    <lineage>
        <taxon>Eukaryota</taxon>
        <taxon>Fungi</taxon>
        <taxon>Dikarya</taxon>
        <taxon>Ascomycota</taxon>
        <taxon>Pezizomycotina</taxon>
        <taxon>Eurotiomycetes</taxon>
        <taxon>Eurotiomycetidae</taxon>
        <taxon>Eurotiales</taxon>
        <taxon>Trichocomaceae</taxon>
        <taxon>Talaromyces</taxon>
        <taxon>Talaromyces sect. Bacilispori</taxon>
    </lineage>
</organism>
<name>A0AAD4KW17_9EURO</name>
<evidence type="ECO:0000313" key="2">
    <source>
        <dbReference type="Proteomes" id="UP001201262"/>
    </source>
</evidence>
<dbReference type="EMBL" id="JAJTJA010000003">
    <property type="protein sequence ID" value="KAH8702267.1"/>
    <property type="molecule type" value="Genomic_DNA"/>
</dbReference>
<reference evidence="1" key="1">
    <citation type="submission" date="2021-12" db="EMBL/GenBank/DDBJ databases">
        <title>Convergent genome expansion in fungi linked to evolution of root-endophyte symbiosis.</title>
        <authorList>
            <consortium name="DOE Joint Genome Institute"/>
            <person name="Ke Y.-H."/>
            <person name="Bonito G."/>
            <person name="Liao H.-L."/>
            <person name="Looney B."/>
            <person name="Rojas-Flechas A."/>
            <person name="Nash J."/>
            <person name="Hameed K."/>
            <person name="Schadt C."/>
            <person name="Martin F."/>
            <person name="Crous P.W."/>
            <person name="Miettinen O."/>
            <person name="Magnuson J.K."/>
            <person name="Labbe J."/>
            <person name="Jacobson D."/>
            <person name="Doktycz M.J."/>
            <person name="Veneault-Fourrey C."/>
            <person name="Kuo A."/>
            <person name="Mondo S."/>
            <person name="Calhoun S."/>
            <person name="Riley R."/>
            <person name="Ohm R."/>
            <person name="LaButti K."/>
            <person name="Andreopoulos B."/>
            <person name="Pangilinan J."/>
            <person name="Nolan M."/>
            <person name="Tritt A."/>
            <person name="Clum A."/>
            <person name="Lipzen A."/>
            <person name="Daum C."/>
            <person name="Barry K."/>
            <person name="Grigoriev I.V."/>
            <person name="Vilgalys R."/>
        </authorList>
    </citation>
    <scope>NUCLEOTIDE SEQUENCE</scope>
    <source>
        <strain evidence="1">PMI_201</strain>
    </source>
</reference>
<dbReference type="AlphaFoldDB" id="A0AAD4KW17"/>
<dbReference type="SUPFAM" id="SSF89372">
    <property type="entry name" value="Fucose-specific lectin"/>
    <property type="match status" value="1"/>
</dbReference>
<gene>
    <name evidence="1" type="ORF">BGW36DRAFT_424548</name>
</gene>
<evidence type="ECO:0008006" key="3">
    <source>
        <dbReference type="Google" id="ProtNLM"/>
    </source>
</evidence>
<accession>A0AAD4KW17</accession>
<comment type="caution">
    <text evidence="1">The sequence shown here is derived from an EMBL/GenBank/DDBJ whole genome shotgun (WGS) entry which is preliminary data.</text>
</comment>
<dbReference type="RefSeq" id="XP_046075643.1">
    <property type="nucleotide sequence ID" value="XM_046219982.1"/>
</dbReference>
<dbReference type="Proteomes" id="UP001201262">
    <property type="component" value="Unassembled WGS sequence"/>
</dbReference>
<proteinExistence type="predicted"/>
<sequence>MAATATLIHPLDTKKLVLYTCSPTSQVEKTNKGVVKNPSSFAGLTIDGLPYVFGVREDNVLCSVSPSFEALSTKPETAANWSSLAACESSTAQWVYYFAKGDQIQRVHELNIGNSGHTTLTRSNPVDGSYLAAFYVPKGNARYVIYQASGTLMYMDAVKNVETPVSDNLLPRGKTPLAACTIGDAGYLFYAGASNQLVVGSFNGSEWTVKDAKGADEVNAATNITAVPLDDSGKKKIYVFYITSSGTTYSLYAYDCA</sequence>
<dbReference type="Gene3D" id="2.120.10.70">
    <property type="entry name" value="Fucose-specific lectin"/>
    <property type="match status" value="2"/>
</dbReference>
<protein>
    <recommendedName>
        <fullName evidence="3">Fucose-specific lectin</fullName>
    </recommendedName>
</protein>
<keyword evidence="2" id="KW-1185">Reference proteome</keyword>
<evidence type="ECO:0000313" key="1">
    <source>
        <dbReference type="EMBL" id="KAH8702267.1"/>
    </source>
</evidence>